<keyword evidence="1 2" id="KW-1015">Disulfide bond</keyword>
<dbReference type="Proteomes" id="UP000807504">
    <property type="component" value="Unassembled WGS sequence"/>
</dbReference>
<dbReference type="InterPro" id="IPR002172">
    <property type="entry name" value="LDrepeatLR_classA_rpt"/>
</dbReference>
<sequence length="273" mass="30590">MNTSIHFLLLLTEKHCHSWKTKVLQAELSCKFCSVYTGMVFTPGSKSIGTLPKVTELSYRDGPCYDNEFQCNGLCILKQYVCDGHNHCGDRSDQNSCVPKKETASNTYRDSYLIYPNSNIIWISIIGAAGVVVFIIVIVFIVVVVRMRKAKARPAENSNNQNSGGNATLHSVSSTVPQQSPPAPTTGAVPSAPPAPEHESFSFYNRVRRSLRGMRIPKLKNYQKIWSLQKFTKSRPCIPILSRPNKRSQEVELKIQNQKRGMIMNSLVCFCSK</sequence>
<comment type="caution">
    <text evidence="5">The sequence shown here is derived from an EMBL/GenBank/DDBJ whole genome shotgun (WGS) entry which is preliminary data.</text>
</comment>
<evidence type="ECO:0000313" key="6">
    <source>
        <dbReference type="Proteomes" id="UP000807504"/>
    </source>
</evidence>
<feature type="disulfide bond" evidence="2">
    <location>
        <begin position="82"/>
        <end position="97"/>
    </location>
</feature>
<keyword evidence="4" id="KW-0812">Transmembrane</keyword>
<dbReference type="CDD" id="cd00112">
    <property type="entry name" value="LDLa"/>
    <property type="match status" value="1"/>
</dbReference>
<evidence type="ECO:0000256" key="4">
    <source>
        <dbReference type="SAM" id="Phobius"/>
    </source>
</evidence>
<dbReference type="InterPro" id="IPR042333">
    <property type="entry name" value="LRAD2/Mig-13-like"/>
</dbReference>
<feature type="compositionally biased region" description="Polar residues" evidence="3">
    <location>
        <begin position="156"/>
        <end position="170"/>
    </location>
</feature>
<reference evidence="5" key="1">
    <citation type="journal article" date="2020" name="bioRxiv">
        <title>Chromosome-level reference genome of the European wasp spider Argiope bruennichi: a resource for studies on range expansion and evolutionary adaptation.</title>
        <authorList>
            <person name="Sheffer M.M."/>
            <person name="Hoppe A."/>
            <person name="Krehenwinkel H."/>
            <person name="Uhl G."/>
            <person name="Kuss A.W."/>
            <person name="Jensen L."/>
            <person name="Jensen C."/>
            <person name="Gillespie R.G."/>
            <person name="Hoff K.J."/>
            <person name="Prost S."/>
        </authorList>
    </citation>
    <scope>NUCLEOTIDE SEQUENCE</scope>
</reference>
<feature type="transmembrane region" description="Helical" evidence="4">
    <location>
        <begin position="120"/>
        <end position="145"/>
    </location>
</feature>
<dbReference type="InterPro" id="IPR036055">
    <property type="entry name" value="LDL_receptor-like_sf"/>
</dbReference>
<keyword evidence="4" id="KW-0472">Membrane</keyword>
<dbReference type="PROSITE" id="PS50068">
    <property type="entry name" value="LDLRA_2"/>
    <property type="match status" value="1"/>
</dbReference>
<name>A0A8T0FZM0_ARGBR</name>
<evidence type="ECO:0000256" key="2">
    <source>
        <dbReference type="PROSITE-ProRule" id="PRU00124"/>
    </source>
</evidence>
<dbReference type="PANTHER" id="PTHR24652">
    <property type="entry name" value="LOW-DENSITY LIPOPROTEIN RECEPTOR CLASS A DOMAIN-CONTAINING PROTEIN 2"/>
    <property type="match status" value="1"/>
</dbReference>
<evidence type="ECO:0000256" key="3">
    <source>
        <dbReference type="SAM" id="MobiDB-lite"/>
    </source>
</evidence>
<dbReference type="Gene3D" id="4.10.400.10">
    <property type="entry name" value="Low-density Lipoprotein Receptor"/>
    <property type="match status" value="1"/>
</dbReference>
<dbReference type="AlphaFoldDB" id="A0A8T0FZM0"/>
<dbReference type="SUPFAM" id="SSF57424">
    <property type="entry name" value="LDL receptor-like module"/>
    <property type="match status" value="1"/>
</dbReference>
<gene>
    <name evidence="5" type="ORF">HNY73_002324</name>
</gene>
<comment type="caution">
    <text evidence="2">Lacks conserved residue(s) required for the propagation of feature annotation.</text>
</comment>
<dbReference type="EMBL" id="JABXBU010000002">
    <property type="protein sequence ID" value="KAF8794333.1"/>
    <property type="molecule type" value="Genomic_DNA"/>
</dbReference>
<accession>A0A8T0FZM0</accession>
<dbReference type="Pfam" id="PF00057">
    <property type="entry name" value="Ldl_recept_a"/>
    <property type="match status" value="1"/>
</dbReference>
<keyword evidence="6" id="KW-1185">Reference proteome</keyword>
<dbReference type="PANTHER" id="PTHR24652:SF67">
    <property type="entry name" value="LOW-DENSITY LIPOPROTEIN RECEPTOR CLASS A DOMAIN-CONTAINING PROTEIN 2"/>
    <property type="match status" value="1"/>
</dbReference>
<keyword evidence="4" id="KW-1133">Transmembrane helix</keyword>
<protein>
    <submittedName>
        <fullName evidence="5">Uncharacterized protein</fullName>
    </submittedName>
</protein>
<reference evidence="5" key="2">
    <citation type="submission" date="2020-06" db="EMBL/GenBank/DDBJ databases">
        <authorList>
            <person name="Sheffer M."/>
        </authorList>
    </citation>
    <scope>NUCLEOTIDE SEQUENCE</scope>
</reference>
<feature type="region of interest" description="Disordered" evidence="3">
    <location>
        <begin position="152"/>
        <end position="197"/>
    </location>
</feature>
<dbReference type="SMART" id="SM00192">
    <property type="entry name" value="LDLa"/>
    <property type="match status" value="1"/>
</dbReference>
<evidence type="ECO:0000256" key="1">
    <source>
        <dbReference type="ARBA" id="ARBA00023157"/>
    </source>
</evidence>
<organism evidence="5 6">
    <name type="scientific">Argiope bruennichi</name>
    <name type="common">Wasp spider</name>
    <name type="synonym">Aranea bruennichi</name>
    <dbReference type="NCBI Taxonomy" id="94029"/>
    <lineage>
        <taxon>Eukaryota</taxon>
        <taxon>Metazoa</taxon>
        <taxon>Ecdysozoa</taxon>
        <taxon>Arthropoda</taxon>
        <taxon>Chelicerata</taxon>
        <taxon>Arachnida</taxon>
        <taxon>Araneae</taxon>
        <taxon>Araneomorphae</taxon>
        <taxon>Entelegynae</taxon>
        <taxon>Araneoidea</taxon>
        <taxon>Araneidae</taxon>
        <taxon>Argiope</taxon>
    </lineage>
</organism>
<evidence type="ECO:0000313" key="5">
    <source>
        <dbReference type="EMBL" id="KAF8794333.1"/>
    </source>
</evidence>
<proteinExistence type="predicted"/>